<dbReference type="Proteomes" id="UP000483018">
    <property type="component" value="Unassembled WGS sequence"/>
</dbReference>
<evidence type="ECO:0000259" key="1">
    <source>
        <dbReference type="PROSITE" id="PS50887"/>
    </source>
</evidence>
<dbReference type="InterPro" id="IPR043128">
    <property type="entry name" value="Rev_trsase/Diguanyl_cyclase"/>
</dbReference>
<keyword evidence="3" id="KW-1185">Reference proteome</keyword>
<dbReference type="AlphaFoldDB" id="A0A7C8LBH4"/>
<dbReference type="SUPFAM" id="SSF55073">
    <property type="entry name" value="Nucleotide cyclase"/>
    <property type="match status" value="1"/>
</dbReference>
<dbReference type="GO" id="GO:0052621">
    <property type="term" value="F:diguanylate cyclase activity"/>
    <property type="evidence" value="ECO:0007669"/>
    <property type="project" value="TreeGrafter"/>
</dbReference>
<dbReference type="InterPro" id="IPR050469">
    <property type="entry name" value="Diguanylate_Cyclase"/>
</dbReference>
<dbReference type="InterPro" id="IPR000160">
    <property type="entry name" value="GGDEF_dom"/>
</dbReference>
<gene>
    <name evidence="2" type="ORF">GND95_11505</name>
</gene>
<dbReference type="InterPro" id="IPR029787">
    <property type="entry name" value="Nucleotide_cyclase"/>
</dbReference>
<dbReference type="NCBIfam" id="TIGR00254">
    <property type="entry name" value="GGDEF"/>
    <property type="match status" value="1"/>
</dbReference>
<proteinExistence type="predicted"/>
<dbReference type="PANTHER" id="PTHR45138">
    <property type="entry name" value="REGULATORY COMPONENTS OF SENSORY TRANSDUCTION SYSTEM"/>
    <property type="match status" value="1"/>
</dbReference>
<evidence type="ECO:0000313" key="3">
    <source>
        <dbReference type="Proteomes" id="UP000483018"/>
    </source>
</evidence>
<dbReference type="FunFam" id="3.30.70.270:FF:000001">
    <property type="entry name" value="Diguanylate cyclase domain protein"/>
    <property type="match status" value="1"/>
</dbReference>
<dbReference type="Pfam" id="PF00990">
    <property type="entry name" value="GGDEF"/>
    <property type="match status" value="1"/>
</dbReference>
<organism evidence="2 3">
    <name type="scientific">Defluviitalea raffinosedens</name>
    <dbReference type="NCBI Taxonomy" id="1450156"/>
    <lineage>
        <taxon>Bacteria</taxon>
        <taxon>Bacillati</taxon>
        <taxon>Bacillota</taxon>
        <taxon>Clostridia</taxon>
        <taxon>Lachnospirales</taxon>
        <taxon>Defluviitaleaceae</taxon>
        <taxon>Defluviitalea</taxon>
    </lineage>
</organism>
<name>A0A7C8LBH4_9FIRM</name>
<dbReference type="PANTHER" id="PTHR45138:SF9">
    <property type="entry name" value="DIGUANYLATE CYCLASE DGCM-RELATED"/>
    <property type="match status" value="1"/>
</dbReference>
<protein>
    <submittedName>
        <fullName evidence="2">Diguanylate cyclase</fullName>
    </submittedName>
</protein>
<dbReference type="CDD" id="cd01949">
    <property type="entry name" value="GGDEF"/>
    <property type="match status" value="1"/>
</dbReference>
<dbReference type="OrthoDB" id="9804955at2"/>
<dbReference type="Gene3D" id="3.30.70.270">
    <property type="match status" value="1"/>
</dbReference>
<feature type="domain" description="GGDEF" evidence="1">
    <location>
        <begin position="161"/>
        <end position="292"/>
    </location>
</feature>
<dbReference type="PROSITE" id="PS50887">
    <property type="entry name" value="GGDEF"/>
    <property type="match status" value="1"/>
</dbReference>
<dbReference type="RefSeq" id="WP_158741307.1">
    <property type="nucleotide sequence ID" value="NZ_JAFBEP010000002.1"/>
</dbReference>
<accession>A0A7C8LBH4</accession>
<sequence>MNGIIDDNLLQQIKAYKKLFDSVRIVEPFTNKILFKDGEIIEDSAFCYTCEMEHKACTKCIGLEALKSQKSFMKIQHVGDKMLLVFSVPIEENGKLVLELIKDISEGLVIETIYRSREHDLQNIVQDLNTLIMKDPLTNLYNRRYMDRMLPQEISKCDKKHPLSIAMIDIDHFKTINDTYGHNVGDIAIKAIGDILLNSIRNESDWAARYGGEEFLICLPNTSNEKAYKVLERIRKTIEKTMIRFDDKKINITASFGLFTIDSSEFAVDELFKFVDHKLYQAKEQGRNRGIK</sequence>
<evidence type="ECO:0000313" key="2">
    <source>
        <dbReference type="EMBL" id="KAE9631380.1"/>
    </source>
</evidence>
<dbReference type="SMART" id="SM00267">
    <property type="entry name" value="GGDEF"/>
    <property type="match status" value="1"/>
</dbReference>
<dbReference type="EMBL" id="WSLF01000012">
    <property type="protein sequence ID" value="KAE9631380.1"/>
    <property type="molecule type" value="Genomic_DNA"/>
</dbReference>
<reference evidence="2 3" key="1">
    <citation type="submission" date="2019-12" db="EMBL/GenBank/DDBJ databases">
        <title>Defluviitalea raffinosedens, isolated from a biogas fermenter, genome sequencing and characterization.</title>
        <authorList>
            <person name="Rettenmaier R."/>
            <person name="Schneider M."/>
            <person name="Neuhaus K."/>
            <person name="Liebl W."/>
            <person name="Zverlov V."/>
        </authorList>
    </citation>
    <scope>NUCLEOTIDE SEQUENCE [LARGE SCALE GENOMIC DNA]</scope>
    <source>
        <strain evidence="2 3">249c-K6</strain>
    </source>
</reference>
<comment type="caution">
    <text evidence="2">The sequence shown here is derived from an EMBL/GenBank/DDBJ whole genome shotgun (WGS) entry which is preliminary data.</text>
</comment>